<proteinExistence type="predicted"/>
<keyword evidence="2" id="KW-1133">Transmembrane helix</keyword>
<dbReference type="Proteomes" id="UP000325081">
    <property type="component" value="Unassembled WGS sequence"/>
</dbReference>
<evidence type="ECO:0000313" key="4">
    <source>
        <dbReference type="Proteomes" id="UP000325081"/>
    </source>
</evidence>
<gene>
    <name evidence="3" type="ORF">STAS_19262</name>
</gene>
<evidence type="ECO:0000313" key="3">
    <source>
        <dbReference type="EMBL" id="GER42466.1"/>
    </source>
</evidence>
<dbReference type="Pfam" id="PF05514">
    <property type="entry name" value="HR_lesion"/>
    <property type="match status" value="1"/>
</dbReference>
<accession>A0A5A7QC25</accession>
<protein>
    <submittedName>
        <fullName evidence="3">D111/G-patch domain-containing protein</fullName>
    </submittedName>
</protein>
<feature type="region of interest" description="Disordered" evidence="1">
    <location>
        <begin position="252"/>
        <end position="278"/>
    </location>
</feature>
<comment type="caution">
    <text evidence="3">The sequence shown here is derived from an EMBL/GenBank/DDBJ whole genome shotgun (WGS) entry which is preliminary data.</text>
</comment>
<dbReference type="InterPro" id="IPR008637">
    <property type="entry name" value="HR_lesion"/>
</dbReference>
<keyword evidence="4" id="KW-1185">Reference proteome</keyword>
<keyword evidence="2" id="KW-0812">Transmembrane</keyword>
<sequence length="278" mass="30442">MFCPQTFVSFGQIWTYHVAILRSESEGLSKCLDCSRACLTVRFAPKAPTLKTPKPPAVKSVLCISLIQGHRVLNEMKILILGAIAVKAFGSLMFVFASSLGASLLEHGWKEGTRLGVDNQLRSLCFLNVLLNSFNLQSHNQLRRHLPPASRCRFLPPPSSTYKSSSFSSAAAAPYIFRFRPSLSSRVASSGGLSPVFRGRDGISSTTTRRRFCPSLWWFASISPANEATRAAFWFQPTPVALLVSLEQLRPTPRTRSDSGGWGSAAGRRSAPVTKLHG</sequence>
<reference evidence="4" key="1">
    <citation type="journal article" date="2019" name="Curr. Biol.">
        <title>Genome Sequence of Striga asiatica Provides Insight into the Evolution of Plant Parasitism.</title>
        <authorList>
            <person name="Yoshida S."/>
            <person name="Kim S."/>
            <person name="Wafula E.K."/>
            <person name="Tanskanen J."/>
            <person name="Kim Y.M."/>
            <person name="Honaas L."/>
            <person name="Yang Z."/>
            <person name="Spallek T."/>
            <person name="Conn C.E."/>
            <person name="Ichihashi Y."/>
            <person name="Cheong K."/>
            <person name="Cui S."/>
            <person name="Der J.P."/>
            <person name="Gundlach H."/>
            <person name="Jiao Y."/>
            <person name="Hori C."/>
            <person name="Ishida J.K."/>
            <person name="Kasahara H."/>
            <person name="Kiba T."/>
            <person name="Kim M.S."/>
            <person name="Koo N."/>
            <person name="Laohavisit A."/>
            <person name="Lee Y.H."/>
            <person name="Lumba S."/>
            <person name="McCourt P."/>
            <person name="Mortimer J.C."/>
            <person name="Mutuku J.M."/>
            <person name="Nomura T."/>
            <person name="Sasaki-Sekimoto Y."/>
            <person name="Seto Y."/>
            <person name="Wang Y."/>
            <person name="Wakatake T."/>
            <person name="Sakakibara H."/>
            <person name="Demura T."/>
            <person name="Yamaguchi S."/>
            <person name="Yoneyama K."/>
            <person name="Manabe R.I."/>
            <person name="Nelson D.C."/>
            <person name="Schulman A.H."/>
            <person name="Timko M.P."/>
            <person name="dePamphilis C.W."/>
            <person name="Choi D."/>
            <person name="Shirasu K."/>
        </authorList>
    </citation>
    <scope>NUCLEOTIDE SEQUENCE [LARGE SCALE GENOMIC DNA]</scope>
    <source>
        <strain evidence="4">cv. UVA1</strain>
    </source>
</reference>
<dbReference type="AlphaFoldDB" id="A0A5A7QC25"/>
<feature type="transmembrane region" description="Helical" evidence="2">
    <location>
        <begin position="78"/>
        <end position="100"/>
    </location>
</feature>
<dbReference type="EMBL" id="BKCP01006360">
    <property type="protein sequence ID" value="GER42466.1"/>
    <property type="molecule type" value="Genomic_DNA"/>
</dbReference>
<keyword evidence="2" id="KW-0472">Membrane</keyword>
<evidence type="ECO:0000256" key="1">
    <source>
        <dbReference type="SAM" id="MobiDB-lite"/>
    </source>
</evidence>
<organism evidence="3 4">
    <name type="scientific">Striga asiatica</name>
    <name type="common">Asiatic witchweed</name>
    <name type="synonym">Buchnera asiatica</name>
    <dbReference type="NCBI Taxonomy" id="4170"/>
    <lineage>
        <taxon>Eukaryota</taxon>
        <taxon>Viridiplantae</taxon>
        <taxon>Streptophyta</taxon>
        <taxon>Embryophyta</taxon>
        <taxon>Tracheophyta</taxon>
        <taxon>Spermatophyta</taxon>
        <taxon>Magnoliopsida</taxon>
        <taxon>eudicotyledons</taxon>
        <taxon>Gunneridae</taxon>
        <taxon>Pentapetalae</taxon>
        <taxon>asterids</taxon>
        <taxon>lamiids</taxon>
        <taxon>Lamiales</taxon>
        <taxon>Orobanchaceae</taxon>
        <taxon>Buchnereae</taxon>
        <taxon>Striga</taxon>
    </lineage>
</organism>
<evidence type="ECO:0000256" key="2">
    <source>
        <dbReference type="SAM" id="Phobius"/>
    </source>
</evidence>
<name>A0A5A7QC25_STRAF</name>